<dbReference type="GO" id="GO:0016763">
    <property type="term" value="F:pentosyltransferase activity"/>
    <property type="evidence" value="ECO:0007669"/>
    <property type="project" value="TreeGrafter"/>
</dbReference>
<feature type="transmembrane region" description="Helical" evidence="8">
    <location>
        <begin position="135"/>
        <end position="152"/>
    </location>
</feature>
<feature type="transmembrane region" description="Helical" evidence="8">
    <location>
        <begin position="159"/>
        <end position="180"/>
    </location>
</feature>
<dbReference type="PANTHER" id="PTHR33908">
    <property type="entry name" value="MANNOSYLTRANSFERASE YKCB-RELATED"/>
    <property type="match status" value="1"/>
</dbReference>
<dbReference type="GO" id="GO:0009103">
    <property type="term" value="P:lipopolysaccharide biosynthetic process"/>
    <property type="evidence" value="ECO:0007669"/>
    <property type="project" value="UniProtKB-ARBA"/>
</dbReference>
<dbReference type="InterPro" id="IPR038731">
    <property type="entry name" value="RgtA/B/C-like"/>
</dbReference>
<gene>
    <name evidence="10" type="ORF">UT06_C0009G0007</name>
</gene>
<keyword evidence="2" id="KW-1003">Cell membrane</keyword>
<evidence type="ECO:0000256" key="2">
    <source>
        <dbReference type="ARBA" id="ARBA00022475"/>
    </source>
</evidence>
<feature type="transmembrane region" description="Helical" evidence="8">
    <location>
        <begin position="326"/>
        <end position="344"/>
    </location>
</feature>
<evidence type="ECO:0000256" key="6">
    <source>
        <dbReference type="ARBA" id="ARBA00022989"/>
    </source>
</evidence>
<evidence type="ECO:0000256" key="4">
    <source>
        <dbReference type="ARBA" id="ARBA00022679"/>
    </source>
</evidence>
<sequence>MMKTHIRSKKNLIYPFLFLIAFLPRIYRIQETPIYTDEITWMVRAKETFLAIRTLNRTHIINYFKSDNAWWNNKTDTEAIALPLVYISGPFIAYLGNGSVLSRNVMAEYTAGRIPLAFVNSLTVIIFFLMTKKSFGNRVSFILSYFYALDPINLANSRLIMNDGLLCFFMLLTVYAFFYIENKSISIVISSLALAFGFLTKPIGILPVFAWLTYLLITNHKKETFVKIIKICLFTLFSILILWPESWFNPVVSIFEYLFRQIRLTQTSTAIYFMGQATKDVPVYYYVVHMFLRMPIYILAALVFSIIMLIRLLGIKGIREISRSQSVEVSLFIFAIFLYLILALSSKKSGIRYLLPIWPFIYYFSAVFYKYFNITLKKNSFLKAILVFSIIICTFTVYKYNPSYDYYVNEFFRRSDMSQEYISVGLCYGAKESADFIKKCFPSEGSVTYIGCASTVVPYYYSGNLSREVNKNKIIIIEEYYTQMGYVSEDIYKIVNEVEPVFLENNGIILSRLYNIGMKEDNKCL</sequence>
<dbReference type="AlphaFoldDB" id="A0A0G0L8H9"/>
<reference evidence="10 11" key="1">
    <citation type="journal article" date="2015" name="Nature">
        <title>rRNA introns, odd ribosomes, and small enigmatic genomes across a large radiation of phyla.</title>
        <authorList>
            <person name="Brown C.T."/>
            <person name="Hug L.A."/>
            <person name="Thomas B.C."/>
            <person name="Sharon I."/>
            <person name="Castelle C.J."/>
            <person name="Singh A."/>
            <person name="Wilkins M.J."/>
            <person name="Williams K.H."/>
            <person name="Banfield J.F."/>
        </authorList>
    </citation>
    <scope>NUCLEOTIDE SEQUENCE [LARGE SCALE GENOMIC DNA]</scope>
</reference>
<dbReference type="Pfam" id="PF13231">
    <property type="entry name" value="PMT_2"/>
    <property type="match status" value="1"/>
</dbReference>
<feature type="domain" description="Glycosyltransferase RgtA/B/C/D-like" evidence="9">
    <location>
        <begin position="109"/>
        <end position="243"/>
    </location>
</feature>
<name>A0A0G0L8H9_9BACT</name>
<comment type="subcellular location">
    <subcellularLocation>
        <location evidence="1">Cell membrane</location>
        <topology evidence="1">Multi-pass membrane protein</topology>
    </subcellularLocation>
</comment>
<dbReference type="InterPro" id="IPR050297">
    <property type="entry name" value="LipidA_mod_glycosyltrf_83"/>
</dbReference>
<evidence type="ECO:0000256" key="8">
    <source>
        <dbReference type="SAM" id="Phobius"/>
    </source>
</evidence>
<feature type="transmembrane region" description="Helical" evidence="8">
    <location>
        <begin position="350"/>
        <end position="369"/>
    </location>
</feature>
<feature type="transmembrane region" description="Helical" evidence="8">
    <location>
        <begin position="224"/>
        <end position="243"/>
    </location>
</feature>
<keyword evidence="4 10" id="KW-0808">Transferase</keyword>
<dbReference type="GO" id="GO:0005886">
    <property type="term" value="C:plasma membrane"/>
    <property type="evidence" value="ECO:0007669"/>
    <property type="project" value="UniProtKB-SubCell"/>
</dbReference>
<protein>
    <submittedName>
        <fullName evidence="10">Glycosyl transferase family 39</fullName>
    </submittedName>
</protein>
<dbReference type="EMBL" id="LBVJ01000009">
    <property type="protein sequence ID" value="KKQ84150.1"/>
    <property type="molecule type" value="Genomic_DNA"/>
</dbReference>
<evidence type="ECO:0000259" key="9">
    <source>
        <dbReference type="Pfam" id="PF13231"/>
    </source>
</evidence>
<feature type="transmembrane region" description="Helical" evidence="8">
    <location>
        <begin position="294"/>
        <end position="314"/>
    </location>
</feature>
<feature type="transmembrane region" description="Helical" evidence="8">
    <location>
        <begin position="109"/>
        <end position="129"/>
    </location>
</feature>
<comment type="caution">
    <text evidence="10">The sequence shown here is derived from an EMBL/GenBank/DDBJ whole genome shotgun (WGS) entry which is preliminary data.</text>
</comment>
<dbReference type="Proteomes" id="UP000034710">
    <property type="component" value="Unassembled WGS sequence"/>
</dbReference>
<keyword evidence="6 8" id="KW-1133">Transmembrane helix</keyword>
<evidence type="ECO:0000256" key="3">
    <source>
        <dbReference type="ARBA" id="ARBA00022676"/>
    </source>
</evidence>
<evidence type="ECO:0000256" key="7">
    <source>
        <dbReference type="ARBA" id="ARBA00023136"/>
    </source>
</evidence>
<accession>A0A0G0L8H9</accession>
<proteinExistence type="predicted"/>
<feature type="transmembrane region" description="Helical" evidence="8">
    <location>
        <begin position="79"/>
        <end position="97"/>
    </location>
</feature>
<evidence type="ECO:0000313" key="11">
    <source>
        <dbReference type="Proteomes" id="UP000034710"/>
    </source>
</evidence>
<organism evidence="10 11">
    <name type="scientific">Candidatus Woesebacteria bacterium GW2011_GWA1_38_8</name>
    <dbReference type="NCBI Taxonomy" id="1618547"/>
    <lineage>
        <taxon>Bacteria</taxon>
        <taxon>Candidatus Woeseibacteriota</taxon>
    </lineage>
</organism>
<evidence type="ECO:0000313" key="10">
    <source>
        <dbReference type="EMBL" id="KKQ84150.1"/>
    </source>
</evidence>
<evidence type="ECO:0000256" key="5">
    <source>
        <dbReference type="ARBA" id="ARBA00022692"/>
    </source>
</evidence>
<keyword evidence="5 8" id="KW-0812">Transmembrane</keyword>
<dbReference type="PANTHER" id="PTHR33908:SF11">
    <property type="entry name" value="MEMBRANE PROTEIN"/>
    <property type="match status" value="1"/>
</dbReference>
<feature type="transmembrane region" description="Helical" evidence="8">
    <location>
        <begin position="381"/>
        <end position="400"/>
    </location>
</feature>
<keyword evidence="3" id="KW-0328">Glycosyltransferase</keyword>
<evidence type="ECO:0000256" key="1">
    <source>
        <dbReference type="ARBA" id="ARBA00004651"/>
    </source>
</evidence>
<feature type="transmembrane region" description="Helical" evidence="8">
    <location>
        <begin position="192"/>
        <end position="217"/>
    </location>
</feature>
<keyword evidence="7 8" id="KW-0472">Membrane</keyword>